<proteinExistence type="inferred from homology"/>
<comment type="similarity">
    <text evidence="1">Belongs to the bacterial secretin family.</text>
</comment>
<protein>
    <recommendedName>
        <fullName evidence="2">Type II/III secretion system secretin-like domain-containing protein</fullName>
    </recommendedName>
</protein>
<evidence type="ECO:0000256" key="1">
    <source>
        <dbReference type="RuleBase" id="RU004003"/>
    </source>
</evidence>
<dbReference type="RefSeq" id="WP_269833069.1">
    <property type="nucleotide sequence ID" value="NZ_JAPZLT010000029.1"/>
</dbReference>
<evidence type="ECO:0000313" key="3">
    <source>
        <dbReference type="EMBL" id="MCZ7912937.1"/>
    </source>
</evidence>
<dbReference type="EMBL" id="JAPZLT010000029">
    <property type="protein sequence ID" value="MCZ7912937.1"/>
    <property type="molecule type" value="Genomic_DNA"/>
</dbReference>
<accession>A0A9X3QWN4</accession>
<dbReference type="AlphaFoldDB" id="A0A9X3QWN4"/>
<dbReference type="PRINTS" id="PR01032">
    <property type="entry name" value="PHAGEIV"/>
</dbReference>
<dbReference type="InterPro" id="IPR050810">
    <property type="entry name" value="Bact_Secretion_Sys_Channel"/>
</dbReference>
<feature type="domain" description="Type II/III secretion system secretin-like" evidence="2">
    <location>
        <begin position="259"/>
        <end position="412"/>
    </location>
</feature>
<sequence length="458" mass="48416">MTRTGTILGLVLGLLVALPVRATDETPVLLYAQDIPASELVGLLYREIFRKPFVTSPAVQANRSLVSVHISGTQAGAINQANDYLAALGFKIISGKGVDRVELPGPAPAPPIDSFPMFYTPKWRDPSELVALLKPLFPEARFGGTGAAVTYADGTSAESVVSDKLVVHAAKKSLAEIEELLPRLDTPVSDLAVKAAVFEVGTNVDDGSAFQLAVGLLKSQVSVGTGAAYTSTGLGLADPNVLGSFLAFKSSSVEAIVSALSTDSRFNLVTAPAVRARSGASTSFTVGQSVPVLGSVSYPEGGGSTPVQSVEYRDAGVIFTVRPVVQDKVITMLLSQEISDFVQTTTGVNSTPTLTRRKLDTTLSLQDGDVVMLGGLTKTKDSHAKEGFSFLPDLLKSNTKTSSRTDLLLVLQVQKLQPGAVSLNFDRTREFPALPDAKPRSRKEIERAARNGEINGLF</sequence>
<evidence type="ECO:0000313" key="4">
    <source>
        <dbReference type="Proteomes" id="UP001151309"/>
    </source>
</evidence>
<dbReference type="GO" id="GO:0009306">
    <property type="term" value="P:protein secretion"/>
    <property type="evidence" value="ECO:0007669"/>
    <property type="project" value="InterPro"/>
</dbReference>
<dbReference type="Proteomes" id="UP001151309">
    <property type="component" value="Unassembled WGS sequence"/>
</dbReference>
<organism evidence="3 4">
    <name type="scientific">Agrobacterium leguminum</name>
    <dbReference type="NCBI Taxonomy" id="2792015"/>
    <lineage>
        <taxon>Bacteria</taxon>
        <taxon>Pseudomonadati</taxon>
        <taxon>Pseudomonadota</taxon>
        <taxon>Alphaproteobacteria</taxon>
        <taxon>Hyphomicrobiales</taxon>
        <taxon>Rhizobiaceae</taxon>
        <taxon>Rhizobium/Agrobacterium group</taxon>
        <taxon>Agrobacterium</taxon>
    </lineage>
</organism>
<evidence type="ECO:0000259" key="2">
    <source>
        <dbReference type="Pfam" id="PF00263"/>
    </source>
</evidence>
<reference evidence="3" key="1">
    <citation type="submission" date="2022-12" db="EMBL/GenBank/DDBJ databases">
        <title>Draft genome sequences of 22 rhizogenic Agrobacterium biovar 1 strains, the causative agent of hairy root disease.</title>
        <authorList>
            <person name="Kim N."/>
            <person name="Vargas P."/>
            <person name="Rediers H."/>
        </authorList>
    </citation>
    <scope>NUCLEOTIDE SEQUENCE</scope>
    <source>
        <strain evidence="3">ST07.17.026</strain>
    </source>
</reference>
<dbReference type="GO" id="GO:0015627">
    <property type="term" value="C:type II protein secretion system complex"/>
    <property type="evidence" value="ECO:0007669"/>
    <property type="project" value="TreeGrafter"/>
</dbReference>
<keyword evidence="4" id="KW-1185">Reference proteome</keyword>
<dbReference type="PANTHER" id="PTHR30332:SF17">
    <property type="entry name" value="TYPE IV PILIATION SYSTEM PROTEIN DR_0774-RELATED"/>
    <property type="match status" value="1"/>
</dbReference>
<name>A0A9X3QWN4_9HYPH</name>
<dbReference type="PANTHER" id="PTHR30332">
    <property type="entry name" value="PROBABLE GENERAL SECRETION PATHWAY PROTEIN D"/>
    <property type="match status" value="1"/>
</dbReference>
<dbReference type="InterPro" id="IPR004846">
    <property type="entry name" value="T2SS/T3SS_dom"/>
</dbReference>
<gene>
    <name evidence="3" type="ORF">O9X94_26815</name>
</gene>
<dbReference type="Pfam" id="PF00263">
    <property type="entry name" value="Secretin"/>
    <property type="match status" value="1"/>
</dbReference>
<comment type="caution">
    <text evidence="3">The sequence shown here is derived from an EMBL/GenBank/DDBJ whole genome shotgun (WGS) entry which is preliminary data.</text>
</comment>